<dbReference type="AlphaFoldDB" id="A0A4D6M2K6"/>
<evidence type="ECO:0000256" key="1">
    <source>
        <dbReference type="SAM" id="Phobius"/>
    </source>
</evidence>
<protein>
    <submittedName>
        <fullName evidence="2">Ubiquinone biosynthesis monooxygenase Coq6</fullName>
    </submittedName>
</protein>
<dbReference type="SUPFAM" id="SSF51971">
    <property type="entry name" value="Nucleotide-binding domain"/>
    <property type="match status" value="1"/>
</dbReference>
<keyword evidence="2" id="KW-0560">Oxidoreductase</keyword>
<dbReference type="PANTHER" id="PTHR43876:SF7">
    <property type="entry name" value="UBIQUINONE BIOSYNTHESIS MONOOXYGENASE COQ6, MITOCHONDRIAL"/>
    <property type="match status" value="1"/>
</dbReference>
<organism evidence="2 3">
    <name type="scientific">Vigna unguiculata</name>
    <name type="common">Cowpea</name>
    <dbReference type="NCBI Taxonomy" id="3917"/>
    <lineage>
        <taxon>Eukaryota</taxon>
        <taxon>Viridiplantae</taxon>
        <taxon>Streptophyta</taxon>
        <taxon>Embryophyta</taxon>
        <taxon>Tracheophyta</taxon>
        <taxon>Spermatophyta</taxon>
        <taxon>Magnoliopsida</taxon>
        <taxon>eudicotyledons</taxon>
        <taxon>Gunneridae</taxon>
        <taxon>Pentapetalae</taxon>
        <taxon>rosids</taxon>
        <taxon>fabids</taxon>
        <taxon>Fabales</taxon>
        <taxon>Fabaceae</taxon>
        <taxon>Papilionoideae</taxon>
        <taxon>50 kb inversion clade</taxon>
        <taxon>NPAAA clade</taxon>
        <taxon>indigoferoid/millettioid clade</taxon>
        <taxon>Phaseoleae</taxon>
        <taxon>Vigna</taxon>
    </lineage>
</organism>
<dbReference type="GO" id="GO:0016123">
    <property type="term" value="P:xanthophyll biosynthetic process"/>
    <property type="evidence" value="ECO:0007669"/>
    <property type="project" value="TreeGrafter"/>
</dbReference>
<dbReference type="Proteomes" id="UP000501690">
    <property type="component" value="Linkage Group LG6"/>
</dbReference>
<dbReference type="GO" id="GO:0016120">
    <property type="term" value="P:carotene biosynthetic process"/>
    <property type="evidence" value="ECO:0007669"/>
    <property type="project" value="TreeGrafter"/>
</dbReference>
<dbReference type="InterPro" id="IPR036188">
    <property type="entry name" value="FAD/NAD-bd_sf"/>
</dbReference>
<keyword evidence="1" id="KW-0472">Membrane</keyword>
<keyword evidence="1" id="KW-0812">Transmembrane</keyword>
<dbReference type="EMBL" id="CP039350">
    <property type="protein sequence ID" value="QCD95335.1"/>
    <property type="molecule type" value="Genomic_DNA"/>
</dbReference>
<proteinExistence type="predicted"/>
<keyword evidence="1" id="KW-1133">Transmembrane helix</keyword>
<gene>
    <name evidence="2" type="ORF">DEO72_LG6g27</name>
</gene>
<keyword evidence="2" id="KW-0830">Ubiquinone</keyword>
<dbReference type="Gene3D" id="3.50.50.60">
    <property type="entry name" value="FAD/NAD(P)-binding domain"/>
    <property type="match status" value="1"/>
</dbReference>
<keyword evidence="2" id="KW-0503">Monooxygenase</keyword>
<keyword evidence="3" id="KW-1185">Reference proteome</keyword>
<dbReference type="GO" id="GO:0004497">
    <property type="term" value="F:monooxygenase activity"/>
    <property type="evidence" value="ECO:0007669"/>
    <property type="project" value="UniProtKB-KW"/>
</dbReference>
<dbReference type="InterPro" id="IPR051205">
    <property type="entry name" value="UbiH/COQ6_monooxygenase"/>
</dbReference>
<feature type="transmembrane region" description="Helical" evidence="1">
    <location>
        <begin position="54"/>
        <end position="75"/>
    </location>
</feature>
<reference evidence="2 3" key="1">
    <citation type="submission" date="2019-04" db="EMBL/GenBank/DDBJ databases">
        <title>An improved genome assembly and genetic linkage map for asparagus bean, Vigna unguiculata ssp. sesquipedialis.</title>
        <authorList>
            <person name="Xia Q."/>
            <person name="Zhang R."/>
            <person name="Dong Y."/>
        </authorList>
    </citation>
    <scope>NUCLEOTIDE SEQUENCE [LARGE SCALE GENOMIC DNA]</scope>
    <source>
        <tissue evidence="2">Leaf</tissue>
    </source>
</reference>
<accession>A0A4D6M2K6</accession>
<evidence type="ECO:0000313" key="2">
    <source>
        <dbReference type="EMBL" id="QCD95335.1"/>
    </source>
</evidence>
<sequence>MNMVMKKTISNVCALKIPRKYFCTEGVKVGGSAIGEASNEHKKKQTISKIIPQYDIAIVGGGMVGMALACFLASMPMTKQLNVAIVDSNPALSSGLHIQKEDPPDPRVSTVTPASISFLRGIMS</sequence>
<dbReference type="PANTHER" id="PTHR43876">
    <property type="entry name" value="UBIQUINONE BIOSYNTHESIS MONOOXYGENASE COQ6, MITOCHONDRIAL"/>
    <property type="match status" value="1"/>
</dbReference>
<evidence type="ECO:0000313" key="3">
    <source>
        <dbReference type="Proteomes" id="UP000501690"/>
    </source>
</evidence>
<dbReference type="GO" id="GO:0005739">
    <property type="term" value="C:mitochondrion"/>
    <property type="evidence" value="ECO:0007669"/>
    <property type="project" value="TreeGrafter"/>
</dbReference>
<name>A0A4D6M2K6_VIGUN</name>